<dbReference type="SUPFAM" id="SSF53822">
    <property type="entry name" value="Periplasmic binding protein-like I"/>
    <property type="match status" value="1"/>
</dbReference>
<accession>A0A518DDW3</accession>
<dbReference type="AlphaFoldDB" id="A0A518DDW3"/>
<reference evidence="5 6" key="1">
    <citation type="submission" date="2019-02" db="EMBL/GenBank/DDBJ databases">
        <title>Deep-cultivation of Planctomycetes and their phenomic and genomic characterization uncovers novel biology.</title>
        <authorList>
            <person name="Wiegand S."/>
            <person name="Jogler M."/>
            <person name="Boedeker C."/>
            <person name="Pinto D."/>
            <person name="Vollmers J."/>
            <person name="Rivas-Marin E."/>
            <person name="Kohn T."/>
            <person name="Peeters S.H."/>
            <person name="Heuer A."/>
            <person name="Rast P."/>
            <person name="Oberbeckmann S."/>
            <person name="Bunk B."/>
            <person name="Jeske O."/>
            <person name="Meyerdierks A."/>
            <person name="Storesund J.E."/>
            <person name="Kallscheuer N."/>
            <person name="Luecker S."/>
            <person name="Lage O.M."/>
            <person name="Pohl T."/>
            <person name="Merkel B.J."/>
            <person name="Hornburger P."/>
            <person name="Mueller R.-W."/>
            <person name="Bruemmer F."/>
            <person name="Labrenz M."/>
            <person name="Spormann A.M."/>
            <person name="Op den Camp H."/>
            <person name="Overmann J."/>
            <person name="Amann R."/>
            <person name="Jetten M.S.M."/>
            <person name="Mascher T."/>
            <person name="Medema M.H."/>
            <person name="Devos D.P."/>
            <person name="Kaster A.-K."/>
            <person name="Ovreas L."/>
            <person name="Rohde M."/>
            <person name="Galperin M.Y."/>
            <person name="Jogler C."/>
        </authorList>
    </citation>
    <scope>NUCLEOTIDE SEQUENCE [LARGE SCALE GENOMIC DNA]</scope>
    <source>
        <strain evidence="5 6">Pla175</strain>
    </source>
</reference>
<organism evidence="5 6">
    <name type="scientific">Pirellulimonas nuda</name>
    <dbReference type="NCBI Taxonomy" id="2528009"/>
    <lineage>
        <taxon>Bacteria</taxon>
        <taxon>Pseudomonadati</taxon>
        <taxon>Planctomycetota</taxon>
        <taxon>Planctomycetia</taxon>
        <taxon>Pirellulales</taxon>
        <taxon>Lacipirellulaceae</taxon>
        <taxon>Pirellulimonas</taxon>
    </lineage>
</organism>
<dbReference type="InterPro" id="IPR028082">
    <property type="entry name" value="Peripla_BP_I"/>
</dbReference>
<dbReference type="EMBL" id="CP036291">
    <property type="protein sequence ID" value="QDU89663.1"/>
    <property type="molecule type" value="Genomic_DNA"/>
</dbReference>
<evidence type="ECO:0000313" key="6">
    <source>
        <dbReference type="Proteomes" id="UP000317429"/>
    </source>
</evidence>
<dbReference type="SUPFAM" id="SSF46689">
    <property type="entry name" value="Homeodomain-like"/>
    <property type="match status" value="2"/>
</dbReference>
<dbReference type="SMART" id="SM00342">
    <property type="entry name" value="HTH_ARAC"/>
    <property type="match status" value="1"/>
</dbReference>
<dbReference type="PANTHER" id="PTHR30146">
    <property type="entry name" value="LACI-RELATED TRANSCRIPTIONAL REPRESSOR"/>
    <property type="match status" value="1"/>
</dbReference>
<dbReference type="Proteomes" id="UP000317429">
    <property type="component" value="Chromosome"/>
</dbReference>
<protein>
    <submittedName>
        <fullName evidence="5">Xylose operon regulatory protein</fullName>
    </submittedName>
</protein>
<keyword evidence="1" id="KW-0805">Transcription regulation</keyword>
<dbReference type="InterPro" id="IPR009057">
    <property type="entry name" value="Homeodomain-like_sf"/>
</dbReference>
<keyword evidence="3" id="KW-0804">Transcription</keyword>
<dbReference type="PROSITE" id="PS01124">
    <property type="entry name" value="HTH_ARAC_FAMILY_2"/>
    <property type="match status" value="1"/>
</dbReference>
<gene>
    <name evidence="5" type="primary">xylR_6</name>
    <name evidence="5" type="ORF">Pla175_30570</name>
</gene>
<evidence type="ECO:0000313" key="5">
    <source>
        <dbReference type="EMBL" id="QDU89663.1"/>
    </source>
</evidence>
<dbReference type="GO" id="GO:0003700">
    <property type="term" value="F:DNA-binding transcription factor activity"/>
    <property type="evidence" value="ECO:0007669"/>
    <property type="project" value="InterPro"/>
</dbReference>
<keyword evidence="6" id="KW-1185">Reference proteome</keyword>
<dbReference type="Pfam" id="PF12833">
    <property type="entry name" value="HTH_18"/>
    <property type="match status" value="1"/>
</dbReference>
<sequence length="318" mass="35557">MQAAQKAGIPVVSLVSLPGFDDLPSVKHDIRSAARMAGQHLISCGYRRLAFLGHEGAAINALLLESFAEPLRADGLPEPAVCLHDQYLEDELKPAARTLRNLFEWLEALEKPVGILVRSLFVARFIAKSAEDQGLRVPEDVGVVVMDGDRTIVRSVSPTLSSIDFDFLRHGYLAAALLDELMADRSAEPRHRFIAPKRLIVRESTSVFVCNDPKVREAMQFIAEHVRRNVTPDAVAGHLCVSRSTLERRFQEVLGKTVFNEIRRLRVESMQRMLAETDKPIAAECGFTEANNFSRYFRKETGETPTAYRKRAESRGAE</sequence>
<evidence type="ECO:0000256" key="1">
    <source>
        <dbReference type="ARBA" id="ARBA00023015"/>
    </source>
</evidence>
<evidence type="ECO:0000259" key="4">
    <source>
        <dbReference type="PROSITE" id="PS01124"/>
    </source>
</evidence>
<evidence type="ECO:0000256" key="3">
    <source>
        <dbReference type="ARBA" id="ARBA00023163"/>
    </source>
</evidence>
<evidence type="ECO:0000256" key="2">
    <source>
        <dbReference type="ARBA" id="ARBA00023125"/>
    </source>
</evidence>
<dbReference type="InterPro" id="IPR046335">
    <property type="entry name" value="LacI/GalR-like_sensor"/>
</dbReference>
<dbReference type="Gene3D" id="1.10.10.60">
    <property type="entry name" value="Homeodomain-like"/>
    <property type="match status" value="1"/>
</dbReference>
<dbReference type="KEGG" id="pnd:Pla175_30570"/>
<feature type="domain" description="HTH araC/xylS-type" evidence="4">
    <location>
        <begin position="216"/>
        <end position="311"/>
    </location>
</feature>
<dbReference type="InterPro" id="IPR018060">
    <property type="entry name" value="HTH_AraC"/>
</dbReference>
<dbReference type="GO" id="GO:0000976">
    <property type="term" value="F:transcription cis-regulatory region binding"/>
    <property type="evidence" value="ECO:0007669"/>
    <property type="project" value="TreeGrafter"/>
</dbReference>
<proteinExistence type="predicted"/>
<keyword evidence="2" id="KW-0238">DNA-binding</keyword>
<dbReference type="Gene3D" id="3.40.50.2300">
    <property type="match status" value="1"/>
</dbReference>
<name>A0A518DDW3_9BACT</name>
<dbReference type="PANTHER" id="PTHR30146:SF24">
    <property type="entry name" value="XYLOSE OPERON REGULATORY PROTEIN"/>
    <property type="match status" value="1"/>
</dbReference>
<dbReference type="Pfam" id="PF13377">
    <property type="entry name" value="Peripla_BP_3"/>
    <property type="match status" value="1"/>
</dbReference>